<evidence type="ECO:0000313" key="3">
    <source>
        <dbReference type="Proteomes" id="UP000322667"/>
    </source>
</evidence>
<dbReference type="InterPro" id="IPR015424">
    <property type="entry name" value="PyrdxlP-dep_Trfase"/>
</dbReference>
<dbReference type="Proteomes" id="UP000322667">
    <property type="component" value="Chromosome A06"/>
</dbReference>
<dbReference type="InterPro" id="IPR004839">
    <property type="entry name" value="Aminotransferase_I/II_large"/>
</dbReference>
<organism evidence="2 3">
    <name type="scientific">Gossypium tomentosum</name>
    <name type="common">Hawaiian cotton</name>
    <name type="synonym">Gossypium sandvicense</name>
    <dbReference type="NCBI Taxonomy" id="34277"/>
    <lineage>
        <taxon>Eukaryota</taxon>
        <taxon>Viridiplantae</taxon>
        <taxon>Streptophyta</taxon>
        <taxon>Embryophyta</taxon>
        <taxon>Tracheophyta</taxon>
        <taxon>Spermatophyta</taxon>
        <taxon>Magnoliopsida</taxon>
        <taxon>eudicotyledons</taxon>
        <taxon>Gunneridae</taxon>
        <taxon>Pentapetalae</taxon>
        <taxon>rosids</taxon>
        <taxon>malvids</taxon>
        <taxon>Malvales</taxon>
        <taxon>Malvaceae</taxon>
        <taxon>Malvoideae</taxon>
        <taxon>Gossypium</taxon>
    </lineage>
</organism>
<dbReference type="PANTHER" id="PTHR47087:SF1">
    <property type="entry name" value="METHIONINE S-METHYLTRANSFERASE"/>
    <property type="match status" value="1"/>
</dbReference>
<reference evidence="2 3" key="1">
    <citation type="submission" date="2019-07" db="EMBL/GenBank/DDBJ databases">
        <title>WGS assembly of Gossypium tomentosum.</title>
        <authorList>
            <person name="Chen Z.J."/>
            <person name="Sreedasyam A."/>
            <person name="Ando A."/>
            <person name="Song Q."/>
            <person name="De L."/>
            <person name="Hulse-Kemp A."/>
            <person name="Ding M."/>
            <person name="Ye W."/>
            <person name="Kirkbride R."/>
            <person name="Jenkins J."/>
            <person name="Plott C."/>
            <person name="Lovell J."/>
            <person name="Lin Y.-M."/>
            <person name="Vaughn R."/>
            <person name="Liu B."/>
            <person name="Li W."/>
            <person name="Simpson S."/>
            <person name="Scheffler B."/>
            <person name="Saski C."/>
            <person name="Grover C."/>
            <person name="Hu G."/>
            <person name="Conover J."/>
            <person name="Carlson J."/>
            <person name="Shu S."/>
            <person name="Boston L."/>
            <person name="Williams M."/>
            <person name="Peterson D."/>
            <person name="Mcgee K."/>
            <person name="Jones D."/>
            <person name="Wendel J."/>
            <person name="Stelly D."/>
            <person name="Grimwood J."/>
            <person name="Schmutz J."/>
        </authorList>
    </citation>
    <scope>NUCLEOTIDE SEQUENCE [LARGE SCALE GENOMIC DNA]</scope>
    <source>
        <strain evidence="2">7179.01</strain>
    </source>
</reference>
<dbReference type="InterPro" id="IPR015422">
    <property type="entry name" value="PyrdxlP-dep_Trfase_small"/>
</dbReference>
<evidence type="ECO:0000259" key="1">
    <source>
        <dbReference type="Pfam" id="PF00155"/>
    </source>
</evidence>
<dbReference type="Gene3D" id="3.90.1150.10">
    <property type="entry name" value="Aspartate Aminotransferase, domain 1"/>
    <property type="match status" value="1"/>
</dbReference>
<accession>A0A5D2Q3Z4</accession>
<dbReference type="EMBL" id="CM017615">
    <property type="protein sequence ID" value="TYI23028.1"/>
    <property type="molecule type" value="Genomic_DNA"/>
</dbReference>
<proteinExistence type="predicted"/>
<dbReference type="SUPFAM" id="SSF53383">
    <property type="entry name" value="PLP-dependent transferases"/>
    <property type="match status" value="1"/>
</dbReference>
<name>A0A5D2Q3Z4_GOSTO</name>
<dbReference type="Gene3D" id="3.40.640.10">
    <property type="entry name" value="Type I PLP-dependent aspartate aminotransferase-like (Major domain)"/>
    <property type="match status" value="1"/>
</dbReference>
<dbReference type="AlphaFoldDB" id="A0A5D2Q3Z4"/>
<dbReference type="GO" id="GO:0030170">
    <property type="term" value="F:pyridoxal phosphate binding"/>
    <property type="evidence" value="ECO:0007669"/>
    <property type="project" value="InterPro"/>
</dbReference>
<sequence length="597" mass="65416">MLQTAENGLSDDVVTVIEAPRQSDLMIELIKRLKPQVVVTGIAHFEAVTSSAFVQLLDATGEIGSRLFLDISDHFELSSLPGTIGVLKYLSGTPLPSHAAIVCGLVKNQVYSDLEVAFVISEEEAILKALSKTVEILEGNTSLISQYYYGCIFHELLSFQLTDRHPNLERRSEKSKSVEVIRFTTSAISVLSNAELSISDEGYPLVRMDVDQWFLPVPSLVKAAIFESFARQNMTESEIDVTPCIKQFVQTEYGFPTDSGTEFIFSDCSQALFSKLVLCCIQEGGTMCFPDGSNGNYVSVAKFLKANTVHIPTNPERGFKLTEEILIKALETMKKPWVYISGPTINPTGLLYSNQEMENILSACARFGARVVIDTSFSGLEFEYEGRGGWNLGSCLSKISSSGNPSFCVSLLGGLSLKLLSGALKFAFLALNEPILIEAFHSFPGLSKPHCTDKYTIKKLLSLREQKGGLLDVAMEQIRILENRAKCLKEVLENCGWDVLRPCAGVSMVAKPSFLGKAVKVNHSLKHTGSGEKDATYEIKLTDASLREAVAKTTGLCVNSGSWTGIPGYCRFTIALEESEFEQALACLVKFKSIVDN</sequence>
<dbReference type="Pfam" id="PF00155">
    <property type="entry name" value="Aminotran_1_2"/>
    <property type="match status" value="1"/>
</dbReference>
<dbReference type="InterPro" id="IPR015421">
    <property type="entry name" value="PyrdxlP-dep_Trfase_major"/>
</dbReference>
<dbReference type="PANTHER" id="PTHR47087">
    <property type="entry name" value="METHIONINE S-METHYLTRANSFERASE"/>
    <property type="match status" value="1"/>
</dbReference>
<keyword evidence="3" id="KW-1185">Reference proteome</keyword>
<evidence type="ECO:0000313" key="2">
    <source>
        <dbReference type="EMBL" id="TYI23028.1"/>
    </source>
</evidence>
<gene>
    <name evidence="2" type="ORF">ES332_A06G137600v1</name>
</gene>
<feature type="domain" description="Aminotransferase class I/classII large" evidence="1">
    <location>
        <begin position="229"/>
        <end position="586"/>
    </location>
</feature>
<protein>
    <recommendedName>
        <fullName evidence="1">Aminotransferase class I/classII large domain-containing protein</fullName>
    </recommendedName>
</protein>